<feature type="chain" id="PRO_5042955673" description="Peptidase S1 domain-containing protein" evidence="4">
    <location>
        <begin position="18"/>
        <end position="1015"/>
    </location>
</feature>
<dbReference type="InterPro" id="IPR043504">
    <property type="entry name" value="Peptidase_S1_PA_chymotrypsin"/>
</dbReference>
<dbReference type="InterPro" id="IPR009003">
    <property type="entry name" value="Peptidase_S1_PA"/>
</dbReference>
<keyword evidence="1" id="KW-1015">Disulfide bond</keyword>
<dbReference type="GO" id="GO:0006508">
    <property type="term" value="P:proteolysis"/>
    <property type="evidence" value="ECO:0007669"/>
    <property type="project" value="InterPro"/>
</dbReference>
<dbReference type="InterPro" id="IPR018114">
    <property type="entry name" value="TRYPSIN_HIS"/>
</dbReference>
<name>A0AAN7P9L7_9COLE</name>
<dbReference type="SUPFAM" id="SSF50494">
    <property type="entry name" value="Trypsin-like serine proteases"/>
    <property type="match status" value="1"/>
</dbReference>
<gene>
    <name evidence="6" type="ORF">RN001_010452</name>
</gene>
<dbReference type="CDD" id="cd00190">
    <property type="entry name" value="Tryp_SPc"/>
    <property type="match status" value="1"/>
</dbReference>
<sequence length="1015" mass="111124">MPPLWLGFFVVVGLAHADVKHVLDGTAHPPPCYHPEHTNEAVPGSVAFWWADANSPFKQAYDYFKKCSSKDNCLPPIAASFQPPTPQKEFNHEHFEKNAFLNGQIHVASSTPKIDLSQNPFLNQGMQAAYSSTGQAVTAGSDGFLGVQPSVPFASDKAQPFSSSYPNNQNQKPQFPVQHPLGTGSQFPSAHPGEPCKCIDKNSCPGQNILTGQCDVATQVCCRLSNSDFASSYSNLSHITTGKSSSGSVIKFDGSAGLSPGSIQVISDAEPIPNPLAANPSNTIKVVRNTYNNNNVFASTIDYTNDNLGEYSFESAFQGPPYLPPLEPKPTVHYPTTSSEYLPPISSTTIPHVPTDTNINTQYVFPPHTNTPPHIIYPQPTTHKPFVTQNTNINNQYVTKPTTPKPTPGYSYPQPTPPFVYPTTPKPFIPIKVPPKPPVTPFVPKPSVTPYVPPTTQFVPKPSVTPFVPKPSVTPYVPPTTQFVPKPSVTPFVPKPSVTPFVPKPSVTPYVPPTTQFVPKPSVTPFVPKPSVTPFVPTPSRPTFISTQTNINNNYITPKPIVPIQPSTGGYSYPTPHPPFTIPPYQPQPSNTANIYQPTKPTPRPTTNQYLPPIVHPKPEPNLETGESTSGGSFVPYPQPNEPIGAFSHGSCAAALKCVQEIYCTAEGMISPTPVVLSKEQEFARVPTTDCYDRQAGVSGKCCRDPNYVDPWPSANSLNGVDDGKYKEDPRLGQYFPKKQGNRRSIAKRQAPQYQCGLRHSDTTPRGQGLEVNFAEIPWQAMVLRDTNRSLLCGGAIIKTNIVLTAAHCVEGLPTNDILIKGGEWKLGIDEEPLPFQIVKVAAIIRHPQYIPGQLRNDLALLMLDEHLRLAKNIAPICLPSPNQAPLQQCITTGWGKRILQVHLRGAIMRSVNVNLLTTEQCQYRMSYYNLSPYHYEPAYCGLSNNDQCDVDYGSALACTNGNGQYTLTGIFSWDTGCKDNEQIGGYIPPDIEWIESTSAIPLRELKILDKQYYQ</sequence>
<evidence type="ECO:0000256" key="3">
    <source>
        <dbReference type="SAM" id="MobiDB-lite"/>
    </source>
</evidence>
<feature type="region of interest" description="Disordered" evidence="3">
    <location>
        <begin position="616"/>
        <end position="635"/>
    </location>
</feature>
<reference evidence="7" key="1">
    <citation type="submission" date="2023-01" db="EMBL/GenBank/DDBJ databases">
        <title>Key to firefly adult light organ development and bioluminescence: homeobox transcription factors regulate luciferase expression and transportation to peroxisome.</title>
        <authorList>
            <person name="Fu X."/>
        </authorList>
    </citation>
    <scope>NUCLEOTIDE SEQUENCE [LARGE SCALE GENOMIC DNA]</scope>
</reference>
<dbReference type="Pfam" id="PF18399">
    <property type="entry name" value="CLIP_SPH_Scar"/>
    <property type="match status" value="1"/>
</dbReference>
<dbReference type="EMBL" id="JARPUR010000004">
    <property type="protein sequence ID" value="KAK4877946.1"/>
    <property type="molecule type" value="Genomic_DNA"/>
</dbReference>
<evidence type="ECO:0000313" key="6">
    <source>
        <dbReference type="EMBL" id="KAK4877946.1"/>
    </source>
</evidence>
<evidence type="ECO:0000256" key="1">
    <source>
        <dbReference type="ARBA" id="ARBA00023157"/>
    </source>
</evidence>
<dbReference type="InterPro" id="IPR051487">
    <property type="entry name" value="Ser/Thr_Proteases_Immune/Dev"/>
</dbReference>
<evidence type="ECO:0000313" key="7">
    <source>
        <dbReference type="Proteomes" id="UP001353858"/>
    </source>
</evidence>
<feature type="signal peptide" evidence="4">
    <location>
        <begin position="1"/>
        <end position="17"/>
    </location>
</feature>
<keyword evidence="7" id="KW-1185">Reference proteome</keyword>
<dbReference type="PROSITE" id="PS00134">
    <property type="entry name" value="TRYPSIN_HIS"/>
    <property type="match status" value="1"/>
</dbReference>
<dbReference type="SMART" id="SM00020">
    <property type="entry name" value="Tryp_SPc"/>
    <property type="match status" value="1"/>
</dbReference>
<dbReference type="AlphaFoldDB" id="A0AAN7P9L7"/>
<dbReference type="PANTHER" id="PTHR24256">
    <property type="entry name" value="TRYPTASE-RELATED"/>
    <property type="match status" value="1"/>
</dbReference>
<dbReference type="GO" id="GO:0004252">
    <property type="term" value="F:serine-type endopeptidase activity"/>
    <property type="evidence" value="ECO:0007669"/>
    <property type="project" value="InterPro"/>
</dbReference>
<dbReference type="Proteomes" id="UP001353858">
    <property type="component" value="Unassembled WGS sequence"/>
</dbReference>
<organism evidence="6 7">
    <name type="scientific">Aquatica leii</name>
    <dbReference type="NCBI Taxonomy" id="1421715"/>
    <lineage>
        <taxon>Eukaryota</taxon>
        <taxon>Metazoa</taxon>
        <taxon>Ecdysozoa</taxon>
        <taxon>Arthropoda</taxon>
        <taxon>Hexapoda</taxon>
        <taxon>Insecta</taxon>
        <taxon>Pterygota</taxon>
        <taxon>Neoptera</taxon>
        <taxon>Endopterygota</taxon>
        <taxon>Coleoptera</taxon>
        <taxon>Polyphaga</taxon>
        <taxon>Elateriformia</taxon>
        <taxon>Elateroidea</taxon>
        <taxon>Lampyridae</taxon>
        <taxon>Luciolinae</taxon>
        <taxon>Aquatica</taxon>
    </lineage>
</organism>
<dbReference type="PRINTS" id="PR01217">
    <property type="entry name" value="PRICHEXTENSN"/>
</dbReference>
<comment type="caution">
    <text evidence="6">The sequence shown here is derived from an EMBL/GenBank/DDBJ whole genome shotgun (WGS) entry which is preliminary data.</text>
</comment>
<dbReference type="Pfam" id="PF00089">
    <property type="entry name" value="Trypsin"/>
    <property type="match status" value="1"/>
</dbReference>
<evidence type="ECO:0000256" key="2">
    <source>
        <dbReference type="ARBA" id="ARBA00024195"/>
    </source>
</evidence>
<keyword evidence="4" id="KW-0732">Signal</keyword>
<dbReference type="Gene3D" id="2.40.10.10">
    <property type="entry name" value="Trypsin-like serine proteases"/>
    <property type="match status" value="2"/>
</dbReference>
<dbReference type="InterPro" id="IPR040973">
    <property type="entry name" value="CLIP_SPH_Scar"/>
</dbReference>
<proteinExistence type="inferred from homology"/>
<feature type="region of interest" description="Disordered" evidence="3">
    <location>
        <begin position="157"/>
        <end position="176"/>
    </location>
</feature>
<protein>
    <recommendedName>
        <fullName evidence="5">Peptidase S1 domain-containing protein</fullName>
    </recommendedName>
</protein>
<evidence type="ECO:0000259" key="5">
    <source>
        <dbReference type="PROSITE" id="PS50240"/>
    </source>
</evidence>
<dbReference type="InterPro" id="IPR001254">
    <property type="entry name" value="Trypsin_dom"/>
</dbReference>
<comment type="similarity">
    <text evidence="2">Belongs to the peptidase S1 family. CLIP subfamily.</text>
</comment>
<dbReference type="FunFam" id="2.40.10.10:FF:000068">
    <property type="entry name" value="transmembrane protease serine 2"/>
    <property type="match status" value="1"/>
</dbReference>
<accession>A0AAN7P9L7</accession>
<evidence type="ECO:0000256" key="4">
    <source>
        <dbReference type="SAM" id="SignalP"/>
    </source>
</evidence>
<dbReference type="PROSITE" id="PS50240">
    <property type="entry name" value="TRYPSIN_DOM"/>
    <property type="match status" value="1"/>
</dbReference>
<feature type="domain" description="Peptidase S1" evidence="5">
    <location>
        <begin position="764"/>
        <end position="1000"/>
    </location>
</feature>
<feature type="compositionally biased region" description="Polar residues" evidence="3">
    <location>
        <begin position="160"/>
        <end position="173"/>
    </location>
</feature>